<protein>
    <submittedName>
        <fullName evidence="3">Farnesol dehydrogenase</fullName>
    </submittedName>
</protein>
<dbReference type="InterPro" id="IPR036291">
    <property type="entry name" value="NAD(P)-bd_dom_sf"/>
</dbReference>
<dbReference type="EMBL" id="HBUF01574610">
    <property type="protein sequence ID" value="CAG6767839.1"/>
    <property type="molecule type" value="Transcribed_RNA"/>
</dbReference>
<dbReference type="PANTHER" id="PTHR43115">
    <property type="entry name" value="DEHYDROGENASE/REDUCTASE SDR FAMILY MEMBER 11"/>
    <property type="match status" value="1"/>
</dbReference>
<evidence type="ECO:0000313" key="3">
    <source>
        <dbReference type="EMBL" id="CAG6767839.1"/>
    </source>
</evidence>
<keyword evidence="2" id="KW-0560">Oxidoreductase</keyword>
<comment type="similarity">
    <text evidence="1">Belongs to the short-chain dehydrogenases/reductases (SDR) family.</text>
</comment>
<dbReference type="SUPFAM" id="SSF51735">
    <property type="entry name" value="NAD(P)-binding Rossmann-fold domains"/>
    <property type="match status" value="1"/>
</dbReference>
<dbReference type="InterPro" id="IPR002347">
    <property type="entry name" value="SDR_fam"/>
</dbReference>
<reference evidence="3" key="1">
    <citation type="submission" date="2021-05" db="EMBL/GenBank/DDBJ databases">
        <authorList>
            <person name="Alioto T."/>
            <person name="Alioto T."/>
            <person name="Gomez Garrido J."/>
        </authorList>
    </citation>
    <scope>NUCLEOTIDE SEQUENCE</scope>
</reference>
<proteinExistence type="inferred from homology"/>
<accession>A0A8D9AJT0</accession>
<dbReference type="Gene3D" id="3.40.50.720">
    <property type="entry name" value="NAD(P)-binding Rossmann-like Domain"/>
    <property type="match status" value="1"/>
</dbReference>
<dbReference type="PANTHER" id="PTHR43115:SF4">
    <property type="entry name" value="DEHYDROGENASE_REDUCTASE SDR FAMILY MEMBER 11"/>
    <property type="match status" value="1"/>
</dbReference>
<dbReference type="PRINTS" id="PR00081">
    <property type="entry name" value="GDHRDH"/>
</dbReference>
<sequence length="134" mass="14636">MSFPSPRVIVVTGASVGIGAAIVKHQASKGNIVVGMARRAELIEEIKKENASWKVHALKVDLMNEADIVKAFDWIKTNLKRIDVLINNAGVLIATDILRVPNLFGVNLFAPVICMREAKSLLSKDGHIVNIGRR</sequence>
<evidence type="ECO:0000256" key="2">
    <source>
        <dbReference type="ARBA" id="ARBA00023002"/>
    </source>
</evidence>
<dbReference type="AlphaFoldDB" id="A0A8D9AJT0"/>
<organism evidence="3">
    <name type="scientific">Cacopsylla melanoneura</name>
    <dbReference type="NCBI Taxonomy" id="428564"/>
    <lineage>
        <taxon>Eukaryota</taxon>
        <taxon>Metazoa</taxon>
        <taxon>Ecdysozoa</taxon>
        <taxon>Arthropoda</taxon>
        <taxon>Hexapoda</taxon>
        <taxon>Insecta</taxon>
        <taxon>Pterygota</taxon>
        <taxon>Neoptera</taxon>
        <taxon>Paraneoptera</taxon>
        <taxon>Hemiptera</taxon>
        <taxon>Sternorrhyncha</taxon>
        <taxon>Psylloidea</taxon>
        <taxon>Psyllidae</taxon>
        <taxon>Psyllinae</taxon>
        <taxon>Cacopsylla</taxon>
    </lineage>
</organism>
<dbReference type="GO" id="GO:0016491">
    <property type="term" value="F:oxidoreductase activity"/>
    <property type="evidence" value="ECO:0007669"/>
    <property type="project" value="UniProtKB-KW"/>
</dbReference>
<name>A0A8D9AJT0_9HEMI</name>
<evidence type="ECO:0000256" key="1">
    <source>
        <dbReference type="ARBA" id="ARBA00006484"/>
    </source>
</evidence>
<dbReference type="Pfam" id="PF00106">
    <property type="entry name" value="adh_short"/>
    <property type="match status" value="1"/>
</dbReference>